<dbReference type="CDD" id="cd00051">
    <property type="entry name" value="EFh"/>
    <property type="match status" value="1"/>
</dbReference>
<evidence type="ECO:0000256" key="1">
    <source>
        <dbReference type="ARBA" id="ARBA00001974"/>
    </source>
</evidence>
<dbReference type="Pfam" id="PF01266">
    <property type="entry name" value="DAO"/>
    <property type="match status" value="1"/>
</dbReference>
<dbReference type="GO" id="GO:0005739">
    <property type="term" value="C:mitochondrion"/>
    <property type="evidence" value="ECO:0007669"/>
    <property type="project" value="UniProtKB-SubCell"/>
</dbReference>
<comment type="similarity">
    <text evidence="4 14">Belongs to the FAD-dependent glycerol-3-phosphate dehydrogenase family.</text>
</comment>
<dbReference type="InterPro" id="IPR038299">
    <property type="entry name" value="DAO_C_sf"/>
</dbReference>
<evidence type="ECO:0000256" key="5">
    <source>
        <dbReference type="ARBA" id="ARBA00013029"/>
    </source>
</evidence>
<dbReference type="SUPFAM" id="SSF51905">
    <property type="entry name" value="FAD/NAD(P)-binding domain"/>
    <property type="match status" value="1"/>
</dbReference>
<dbReference type="FunFam" id="1.10.8.870:FF:000001">
    <property type="entry name" value="Glycerol-3-phosphate dehydrogenase"/>
    <property type="match status" value="1"/>
</dbReference>
<dbReference type="Gene3D" id="1.10.238.10">
    <property type="entry name" value="EF-hand"/>
    <property type="match status" value="1"/>
</dbReference>
<dbReference type="Gene3D" id="3.30.9.10">
    <property type="entry name" value="D-Amino Acid Oxidase, subunit A, domain 2"/>
    <property type="match status" value="1"/>
</dbReference>
<keyword evidence="11" id="KW-0809">Transit peptide</keyword>
<dbReference type="InterPro" id="IPR002048">
    <property type="entry name" value="EF_hand_dom"/>
</dbReference>
<dbReference type="PANTHER" id="PTHR11985:SF15">
    <property type="entry name" value="GLYCEROL-3-PHOSPHATE DEHYDROGENASE, MITOCHONDRIAL"/>
    <property type="match status" value="1"/>
</dbReference>
<dbReference type="SUPFAM" id="SSF54373">
    <property type="entry name" value="FAD-linked reductases, C-terminal domain"/>
    <property type="match status" value="1"/>
</dbReference>
<dbReference type="Gene3D" id="1.10.8.870">
    <property type="entry name" value="Alpha-glycerophosphate oxidase, cap domain"/>
    <property type="match status" value="1"/>
</dbReference>
<feature type="domain" description="EF-hand" evidence="16">
    <location>
        <begin position="661"/>
        <end position="696"/>
    </location>
</feature>
<evidence type="ECO:0000256" key="6">
    <source>
        <dbReference type="ARBA" id="ARBA00022630"/>
    </source>
</evidence>
<keyword evidence="8" id="KW-0677">Repeat</keyword>
<keyword evidence="6 14" id="KW-0285">Flavoprotein</keyword>
<dbReference type="InterPro" id="IPR006076">
    <property type="entry name" value="FAD-dep_OxRdtase"/>
</dbReference>
<dbReference type="PROSITE" id="PS00977">
    <property type="entry name" value="FAD_G3PDH_1"/>
    <property type="match status" value="1"/>
</dbReference>
<reference evidence="17 18" key="1">
    <citation type="submission" date="2015-01" db="EMBL/GenBank/DDBJ databases">
        <title>Evolution of Trichinella species and genotypes.</title>
        <authorList>
            <person name="Korhonen P.K."/>
            <person name="Edoardo P."/>
            <person name="Giuseppe L.R."/>
            <person name="Gasser R.B."/>
        </authorList>
    </citation>
    <scope>NUCLEOTIDE SEQUENCE [LARGE SCALE GENOMIC DNA]</scope>
    <source>
        <strain evidence="17">ISS37</strain>
    </source>
</reference>
<dbReference type="EC" id="1.1.5.3" evidence="5 14"/>
<accession>A0A0V0S9V1</accession>
<evidence type="ECO:0000256" key="3">
    <source>
        <dbReference type="ARBA" id="ARBA00004745"/>
    </source>
</evidence>
<dbReference type="InterPro" id="IPR018247">
    <property type="entry name" value="EF_Hand_1_Ca_BS"/>
</dbReference>
<keyword evidence="12 14" id="KW-0560">Oxidoreductase</keyword>
<feature type="transmembrane region" description="Helical" evidence="15">
    <location>
        <begin position="20"/>
        <end position="37"/>
    </location>
</feature>
<evidence type="ECO:0000256" key="14">
    <source>
        <dbReference type="RuleBase" id="RU361217"/>
    </source>
</evidence>
<keyword evidence="15" id="KW-0812">Transmembrane</keyword>
<comment type="subcellular location">
    <subcellularLocation>
        <location evidence="2">Mitochondrion</location>
    </subcellularLocation>
</comment>
<keyword evidence="10" id="KW-0106">Calcium</keyword>
<gene>
    <name evidence="17" type="primary">T25G3.4</name>
    <name evidence="17" type="ORF">T07_10686</name>
</gene>
<keyword evidence="15" id="KW-0472">Membrane</keyword>
<evidence type="ECO:0000256" key="4">
    <source>
        <dbReference type="ARBA" id="ARBA00007330"/>
    </source>
</evidence>
<keyword evidence="7" id="KW-0479">Metal-binding</keyword>
<evidence type="ECO:0000313" key="17">
    <source>
        <dbReference type="EMBL" id="KRX23452.1"/>
    </source>
</evidence>
<evidence type="ECO:0000313" key="18">
    <source>
        <dbReference type="Proteomes" id="UP000054630"/>
    </source>
</evidence>
<name>A0A0V0S9V1_9BILA</name>
<dbReference type="SMART" id="SM00054">
    <property type="entry name" value="EFh"/>
    <property type="match status" value="2"/>
</dbReference>
<protein>
    <recommendedName>
        <fullName evidence="5 14">Glycerol-3-phosphate dehydrogenase</fullName>
        <ecNumber evidence="5 14">1.1.5.3</ecNumber>
    </recommendedName>
</protein>
<comment type="caution">
    <text evidence="17">The sequence shown here is derived from an EMBL/GenBank/DDBJ whole genome shotgun (WGS) entry which is preliminary data.</text>
</comment>
<proteinExistence type="inferred from homology"/>
<dbReference type="EMBL" id="JYDL01000024">
    <property type="protein sequence ID" value="KRX23452.1"/>
    <property type="molecule type" value="Genomic_DNA"/>
</dbReference>
<dbReference type="Pfam" id="PF13499">
    <property type="entry name" value="EF-hand_7"/>
    <property type="match status" value="1"/>
</dbReference>
<feature type="domain" description="EF-hand" evidence="16">
    <location>
        <begin position="625"/>
        <end position="660"/>
    </location>
</feature>
<evidence type="ECO:0000256" key="8">
    <source>
        <dbReference type="ARBA" id="ARBA00022737"/>
    </source>
</evidence>
<keyword evidence="13" id="KW-0496">Mitochondrion</keyword>
<dbReference type="PROSITE" id="PS50222">
    <property type="entry name" value="EF_HAND_2"/>
    <property type="match status" value="2"/>
</dbReference>
<dbReference type="GO" id="GO:0004368">
    <property type="term" value="F:glycerol-3-phosphate dehydrogenase (quinone) activity"/>
    <property type="evidence" value="ECO:0007669"/>
    <property type="project" value="UniProtKB-EC"/>
</dbReference>
<keyword evidence="15" id="KW-1133">Transmembrane helix</keyword>
<evidence type="ECO:0000256" key="12">
    <source>
        <dbReference type="ARBA" id="ARBA00023002"/>
    </source>
</evidence>
<dbReference type="InterPro" id="IPR031656">
    <property type="entry name" value="DAO_C"/>
</dbReference>
<evidence type="ECO:0000256" key="10">
    <source>
        <dbReference type="ARBA" id="ARBA00022837"/>
    </source>
</evidence>
<dbReference type="Gene3D" id="3.50.50.60">
    <property type="entry name" value="FAD/NAD(P)-binding domain"/>
    <property type="match status" value="1"/>
</dbReference>
<organism evidence="17 18">
    <name type="scientific">Trichinella nelsoni</name>
    <dbReference type="NCBI Taxonomy" id="6336"/>
    <lineage>
        <taxon>Eukaryota</taxon>
        <taxon>Metazoa</taxon>
        <taxon>Ecdysozoa</taxon>
        <taxon>Nematoda</taxon>
        <taxon>Enoplea</taxon>
        <taxon>Dorylaimia</taxon>
        <taxon>Trichinellida</taxon>
        <taxon>Trichinellidae</taxon>
        <taxon>Trichinella</taxon>
    </lineage>
</organism>
<comment type="pathway">
    <text evidence="3">Polyol metabolism; glycerol degradation.</text>
</comment>
<dbReference type="Pfam" id="PF16901">
    <property type="entry name" value="DAO_C"/>
    <property type="match status" value="1"/>
</dbReference>
<dbReference type="PRINTS" id="PR01001">
    <property type="entry name" value="FADG3PDH"/>
</dbReference>
<comment type="cofactor">
    <cofactor evidence="1 14">
        <name>FAD</name>
        <dbReference type="ChEBI" id="CHEBI:57692"/>
    </cofactor>
</comment>
<dbReference type="InterPro" id="IPR000447">
    <property type="entry name" value="G3P_DH_FAD-dep"/>
</dbReference>
<dbReference type="InterPro" id="IPR011992">
    <property type="entry name" value="EF-hand-dom_pair"/>
</dbReference>
<sequence length="839" mass="93429">MDVCSDFLKLLEIIMLAWKYILPAAAVGGAAMGWIWSDSDPFASEKTRAASIQVEDKNVALDKRLKELPSRKSIFEHLQSNREFDVLVIGGGATGAGIAVDAQTRGLSTALVEMDDFSSGTSSRSTKLIHGGVRYLQSAILKLDIEQYRMVKEALFERYHLLKVAPHLSSVLPIMLPIYSLWQVPYFYLGIKMYDFVAGKRQLKSSYYISKQKALDLFPLLKKDSLYGALIYYDGQHNDARMNIALILTAIRYGAQCANHVEVVDLLKKTDPDGVTKVCGAKVRDCLTGHQWEIRAKSVVNATGAFCDQIRLMDNPKADLLVVPSQGVHIVLPSYYSPSSTGLLDPSTSDGRVIFFLPWLNMTLAGTTDSPCSITDKPAPAEADVDFILKEIRGYLTPDISVRRGDVMSAWAGLRPLVRDPSKKDTASLARNHIIEVSPSGLVTIAETVDKVIELNNLQPQRQCVTTNIMLEGGQEYDNLMYIRLVQDFGLDLEVAKHLASTYGDKACDVARLARLTGRRYPVVGRRLHQEFPYIEAEVIYAVREYACTAVDFISRRTRLAFLNTYAAEEALPKIIDLMTKELKWSCKEKMKQQTEALEFINQQMGKQARKKAYQEAAPLNLTDEEKSAAMKCFVMVDKDCNGGISVNDLRRYFEESGEQVDEEVLHQLLDEVDLNKNGEIEMDEFLHIYNGIIGGLVGHNPVVSYLRHEMKPISPDRSGGETVTLVGDEPLELFAEPLLLLLLSSSIGLSNKEPDMLPARLKPVNAVVTNDDDPGELYCCFAVPAVSTVASNLRQGMLFVCCLANDFLVKSVFKLFPRPGPNSCSLSLRVKFQVKFDN</sequence>
<evidence type="ECO:0000256" key="9">
    <source>
        <dbReference type="ARBA" id="ARBA00022827"/>
    </source>
</evidence>
<dbReference type="GO" id="GO:0006072">
    <property type="term" value="P:glycerol-3-phosphate metabolic process"/>
    <property type="evidence" value="ECO:0007669"/>
    <property type="project" value="UniProtKB-UniRule"/>
</dbReference>
<evidence type="ECO:0000256" key="11">
    <source>
        <dbReference type="ARBA" id="ARBA00022946"/>
    </source>
</evidence>
<keyword evidence="9" id="KW-0274">FAD</keyword>
<dbReference type="GO" id="GO:0005509">
    <property type="term" value="F:calcium ion binding"/>
    <property type="evidence" value="ECO:0007669"/>
    <property type="project" value="InterPro"/>
</dbReference>
<dbReference type="OrthoDB" id="264015at2759"/>
<evidence type="ECO:0000259" key="16">
    <source>
        <dbReference type="PROSITE" id="PS50222"/>
    </source>
</evidence>
<dbReference type="Proteomes" id="UP000054630">
    <property type="component" value="Unassembled WGS sequence"/>
</dbReference>
<evidence type="ECO:0000256" key="2">
    <source>
        <dbReference type="ARBA" id="ARBA00004173"/>
    </source>
</evidence>
<dbReference type="PROSITE" id="PS00018">
    <property type="entry name" value="EF_HAND_1"/>
    <property type="match status" value="1"/>
</dbReference>
<dbReference type="PANTHER" id="PTHR11985">
    <property type="entry name" value="GLYCEROL-3-PHOSPHATE DEHYDROGENASE"/>
    <property type="match status" value="1"/>
</dbReference>
<dbReference type="AlphaFoldDB" id="A0A0V0S9V1"/>
<evidence type="ECO:0000256" key="15">
    <source>
        <dbReference type="SAM" id="Phobius"/>
    </source>
</evidence>
<dbReference type="SUPFAM" id="SSF47473">
    <property type="entry name" value="EF-hand"/>
    <property type="match status" value="1"/>
</dbReference>
<evidence type="ECO:0000256" key="7">
    <source>
        <dbReference type="ARBA" id="ARBA00022723"/>
    </source>
</evidence>
<keyword evidence="18" id="KW-1185">Reference proteome</keyword>
<dbReference type="InterPro" id="IPR036188">
    <property type="entry name" value="FAD/NAD-bd_sf"/>
</dbReference>
<dbReference type="FunFam" id="3.30.9.10:FF:000001">
    <property type="entry name" value="Glycerol-3-phosphate dehydrogenase"/>
    <property type="match status" value="1"/>
</dbReference>
<comment type="catalytic activity">
    <reaction evidence="14">
        <text>a quinone + sn-glycerol 3-phosphate = dihydroxyacetone phosphate + a quinol</text>
        <dbReference type="Rhea" id="RHEA:18977"/>
        <dbReference type="ChEBI" id="CHEBI:24646"/>
        <dbReference type="ChEBI" id="CHEBI:57597"/>
        <dbReference type="ChEBI" id="CHEBI:57642"/>
        <dbReference type="ChEBI" id="CHEBI:132124"/>
        <dbReference type="EC" id="1.1.5.3"/>
    </reaction>
</comment>
<dbReference type="STRING" id="6336.A0A0V0S9V1"/>
<evidence type="ECO:0000256" key="13">
    <source>
        <dbReference type="ARBA" id="ARBA00023128"/>
    </source>
</evidence>